<accession>A0ABY7DRT5</accession>
<dbReference type="Gene3D" id="2.60.120.780">
    <property type="entry name" value="PINIT domain"/>
    <property type="match status" value="1"/>
</dbReference>
<reference evidence="15" key="1">
    <citation type="submission" date="2022-11" db="EMBL/GenBank/DDBJ databases">
        <title>Centuries of genome instability and evolution in soft-shell clam transmissible cancer (bioRxiv).</title>
        <authorList>
            <person name="Hart S.F.M."/>
            <person name="Yonemitsu M.A."/>
            <person name="Giersch R.M."/>
            <person name="Beal B.F."/>
            <person name="Arriagada G."/>
            <person name="Davis B.W."/>
            <person name="Ostrander E.A."/>
            <person name="Goff S.P."/>
            <person name="Metzger M.J."/>
        </authorList>
    </citation>
    <scope>NUCLEOTIDE SEQUENCE</scope>
    <source>
        <strain evidence="15">MELC-2E11</strain>
        <tissue evidence="15">Siphon/mantle</tissue>
    </source>
</reference>
<feature type="domain" description="SP-RING-type" evidence="13">
    <location>
        <begin position="290"/>
        <end position="375"/>
    </location>
</feature>
<evidence type="ECO:0000256" key="2">
    <source>
        <dbReference type="ARBA" id="ARBA00004718"/>
    </source>
</evidence>
<dbReference type="PROSITE" id="PS50800">
    <property type="entry name" value="SAP"/>
    <property type="match status" value="1"/>
</dbReference>
<dbReference type="SMART" id="SM00513">
    <property type="entry name" value="SAP"/>
    <property type="match status" value="2"/>
</dbReference>
<evidence type="ECO:0000256" key="5">
    <source>
        <dbReference type="ARBA" id="ARBA00022723"/>
    </source>
</evidence>
<organism evidence="15 16">
    <name type="scientific">Mya arenaria</name>
    <name type="common">Soft-shell clam</name>
    <dbReference type="NCBI Taxonomy" id="6604"/>
    <lineage>
        <taxon>Eukaryota</taxon>
        <taxon>Metazoa</taxon>
        <taxon>Spiralia</taxon>
        <taxon>Lophotrochozoa</taxon>
        <taxon>Mollusca</taxon>
        <taxon>Bivalvia</taxon>
        <taxon>Autobranchia</taxon>
        <taxon>Heteroconchia</taxon>
        <taxon>Euheterodonta</taxon>
        <taxon>Imparidentia</taxon>
        <taxon>Neoheterodontei</taxon>
        <taxon>Myida</taxon>
        <taxon>Myoidea</taxon>
        <taxon>Myidae</taxon>
        <taxon>Mya</taxon>
    </lineage>
</organism>
<dbReference type="CDD" id="cd16790">
    <property type="entry name" value="SP-RING_PIAS"/>
    <property type="match status" value="1"/>
</dbReference>
<dbReference type="Pfam" id="PF02891">
    <property type="entry name" value="zf-MIZ"/>
    <property type="match status" value="1"/>
</dbReference>
<feature type="region of interest" description="Disordered" evidence="11">
    <location>
        <begin position="475"/>
        <end position="535"/>
    </location>
</feature>
<dbReference type="Gene3D" id="3.30.40.10">
    <property type="entry name" value="Zinc/RING finger domain, C3HC4 (zinc finger)"/>
    <property type="match status" value="1"/>
</dbReference>
<evidence type="ECO:0000256" key="8">
    <source>
        <dbReference type="ARBA" id="ARBA00022833"/>
    </source>
</evidence>
<dbReference type="PROSITE" id="PS51044">
    <property type="entry name" value="ZF_SP_RING"/>
    <property type="match status" value="1"/>
</dbReference>
<keyword evidence="7" id="KW-0833">Ubl conjugation pathway</keyword>
<evidence type="ECO:0000256" key="9">
    <source>
        <dbReference type="ARBA" id="ARBA00023242"/>
    </source>
</evidence>
<dbReference type="PANTHER" id="PTHR10782:SF94">
    <property type="entry name" value="SUPPRESSOR OF VARIEGATION 2-10, ISOFORM I"/>
    <property type="match status" value="1"/>
</dbReference>
<keyword evidence="6 10" id="KW-0863">Zinc-finger</keyword>
<protein>
    <submittedName>
        <fullName evidence="15">PIAS3-like protein</fullName>
    </submittedName>
</protein>
<dbReference type="InterPro" id="IPR038654">
    <property type="entry name" value="PINIT_sf"/>
</dbReference>
<sequence>QMVLSFRRNELVDLLGFVGMNKTGVKATLLQRAVTLINSSRGCSVPKMVMSFRVSELQLLASYAGWSKYGRKTDLLQRALYQVDRNSTNSTRLHQKIKELYRQIHNPYATEPPRTRNPPRAAAQLADPRLRGKYPTPGGSKTSMNTSSAVDFSKRAQELAAAAGVQSLPVHPDGISRYQETYFVFHLTPQQAQDIAMSRDFRPTAKWEYTAQVQLRFCFLETSCEQDDNFPPSICVRVNGKVAQLPGFVVSINLVKRLTSDTLLQRLKEFGNRHPDHTRAMIKEKLHHDADSEIATTSLRVSLVCPLGKMRMQLPCRAESCKHLQCFDATTYLMMNEKKPTWLCPVCDKQTPFNKLNIDRLFCEILQSTDESEIQFVEDGSWSAIKNKETTHTIQSTPSRSANESAVNLCDGDSDSPGPSPAAKKPKMEVIDLTLSDSEDDEPASVAQSSTHEISSGCVSPPFINIDSPFGPLSISSGSSSHDSPRVLSRSNSSCLSPHHASSPSGSSSSNIPSGSATVSDSLPPMPPLLAFDPSLNNLTNQLNSMSNGQKNTEFVGLNLSTRPSSSSIISTKREKHSDSETDSWLSALSGHMQGQKRPHSGSGTAPPPQKRAMMDQLASDSPASSNSNMSPLVDLDQLCSILDSDRDRHKEEISSVLSFPSDFPMSGSASNSRSAFSVSPSDIIALD</sequence>
<evidence type="ECO:0000256" key="1">
    <source>
        <dbReference type="ARBA" id="ARBA00004123"/>
    </source>
</evidence>
<dbReference type="InterPro" id="IPR013083">
    <property type="entry name" value="Znf_RING/FYVE/PHD"/>
</dbReference>
<evidence type="ECO:0000313" key="15">
    <source>
        <dbReference type="EMBL" id="WAQ99055.1"/>
    </source>
</evidence>
<dbReference type="InterPro" id="IPR003034">
    <property type="entry name" value="SAP_dom"/>
</dbReference>
<evidence type="ECO:0000256" key="10">
    <source>
        <dbReference type="PROSITE-ProRule" id="PRU00452"/>
    </source>
</evidence>
<feature type="compositionally biased region" description="Polar residues" evidence="11">
    <location>
        <begin position="446"/>
        <end position="455"/>
    </location>
</feature>
<dbReference type="Gene3D" id="1.10.720.30">
    <property type="entry name" value="SAP domain"/>
    <property type="match status" value="2"/>
</dbReference>
<keyword evidence="16" id="KW-1185">Reference proteome</keyword>
<evidence type="ECO:0000256" key="11">
    <source>
        <dbReference type="SAM" id="MobiDB-lite"/>
    </source>
</evidence>
<evidence type="ECO:0000313" key="16">
    <source>
        <dbReference type="Proteomes" id="UP001164746"/>
    </source>
</evidence>
<feature type="compositionally biased region" description="Low complexity" evidence="11">
    <location>
        <begin position="667"/>
        <end position="682"/>
    </location>
</feature>
<feature type="compositionally biased region" description="Polar residues" evidence="11">
    <location>
        <begin position="392"/>
        <end position="406"/>
    </location>
</feature>
<evidence type="ECO:0000256" key="6">
    <source>
        <dbReference type="ARBA" id="ARBA00022771"/>
    </source>
</evidence>
<dbReference type="PANTHER" id="PTHR10782">
    <property type="entry name" value="ZINC FINGER MIZ DOMAIN-CONTAINING PROTEIN"/>
    <property type="match status" value="1"/>
</dbReference>
<feature type="non-terminal residue" evidence="15">
    <location>
        <position position="1"/>
    </location>
</feature>
<feature type="domain" description="PINIT" evidence="14">
    <location>
        <begin position="142"/>
        <end position="311"/>
    </location>
</feature>
<dbReference type="PROSITE" id="PS51466">
    <property type="entry name" value="PINIT"/>
    <property type="match status" value="1"/>
</dbReference>
<feature type="region of interest" description="Disordered" evidence="11">
    <location>
        <begin position="647"/>
        <end position="688"/>
    </location>
</feature>
<keyword evidence="9" id="KW-0539">Nucleus</keyword>
<evidence type="ECO:0000259" key="12">
    <source>
        <dbReference type="PROSITE" id="PS50800"/>
    </source>
</evidence>
<gene>
    <name evidence="15" type="ORF">MAR_023428</name>
</gene>
<comment type="subcellular location">
    <subcellularLocation>
        <location evidence="1">Nucleus</location>
    </subcellularLocation>
</comment>
<dbReference type="InterPro" id="IPR036361">
    <property type="entry name" value="SAP_dom_sf"/>
</dbReference>
<evidence type="ECO:0000259" key="14">
    <source>
        <dbReference type="PROSITE" id="PS51466"/>
    </source>
</evidence>
<feature type="compositionally biased region" description="Low complexity" evidence="11">
    <location>
        <begin position="497"/>
        <end position="517"/>
    </location>
</feature>
<keyword evidence="8" id="KW-0862">Zinc</keyword>
<feature type="compositionally biased region" description="Low complexity" evidence="11">
    <location>
        <begin position="619"/>
        <end position="631"/>
    </location>
</feature>
<comment type="pathway">
    <text evidence="2">Protein modification; protein sumoylation.</text>
</comment>
<dbReference type="SUPFAM" id="SSF68906">
    <property type="entry name" value="SAP domain"/>
    <property type="match status" value="2"/>
</dbReference>
<evidence type="ECO:0000259" key="13">
    <source>
        <dbReference type="PROSITE" id="PS51044"/>
    </source>
</evidence>
<dbReference type="InterPro" id="IPR004181">
    <property type="entry name" value="Znf_MIZ"/>
</dbReference>
<evidence type="ECO:0000256" key="3">
    <source>
        <dbReference type="ARBA" id="ARBA00005383"/>
    </source>
</evidence>
<feature type="domain" description="SAP" evidence="12">
    <location>
        <begin position="49"/>
        <end position="83"/>
    </location>
</feature>
<dbReference type="InterPro" id="IPR023321">
    <property type="entry name" value="PINIT"/>
</dbReference>
<proteinExistence type="inferred from homology"/>
<dbReference type="Proteomes" id="UP001164746">
    <property type="component" value="Chromosome 3"/>
</dbReference>
<name>A0ABY7DRT5_MYAAR</name>
<keyword evidence="4" id="KW-0808">Transferase</keyword>
<feature type="region of interest" description="Disordered" evidence="11">
    <location>
        <begin position="436"/>
        <end position="455"/>
    </location>
</feature>
<dbReference type="EMBL" id="CP111014">
    <property type="protein sequence ID" value="WAQ99055.1"/>
    <property type="molecule type" value="Genomic_DNA"/>
</dbReference>
<feature type="region of interest" description="Disordered" evidence="11">
    <location>
        <begin position="559"/>
        <end position="631"/>
    </location>
</feature>
<evidence type="ECO:0000256" key="7">
    <source>
        <dbReference type="ARBA" id="ARBA00022786"/>
    </source>
</evidence>
<evidence type="ECO:0000256" key="4">
    <source>
        <dbReference type="ARBA" id="ARBA00022679"/>
    </source>
</evidence>
<feature type="region of interest" description="Disordered" evidence="11">
    <location>
        <begin position="390"/>
        <end position="426"/>
    </location>
</feature>
<comment type="similarity">
    <text evidence="3">Belongs to the PIAS family.</text>
</comment>
<dbReference type="Pfam" id="PF14324">
    <property type="entry name" value="PINIT"/>
    <property type="match status" value="1"/>
</dbReference>
<keyword evidence="5" id="KW-0479">Metal-binding</keyword>